<keyword evidence="1" id="KW-1133">Transmembrane helix</keyword>
<accession>A0A9D1L8Z3</accession>
<reference evidence="2" key="1">
    <citation type="submission" date="2020-10" db="EMBL/GenBank/DDBJ databases">
        <authorList>
            <person name="Gilroy R."/>
        </authorList>
    </citation>
    <scope>NUCLEOTIDE SEQUENCE</scope>
    <source>
        <strain evidence="2">11300</strain>
    </source>
</reference>
<dbReference type="Proteomes" id="UP000824091">
    <property type="component" value="Unassembled WGS sequence"/>
</dbReference>
<proteinExistence type="predicted"/>
<evidence type="ECO:0000256" key="1">
    <source>
        <dbReference type="SAM" id="Phobius"/>
    </source>
</evidence>
<reference evidence="2" key="2">
    <citation type="journal article" date="2021" name="PeerJ">
        <title>Extensive microbial diversity within the chicken gut microbiome revealed by metagenomics and culture.</title>
        <authorList>
            <person name="Gilroy R."/>
            <person name="Ravi A."/>
            <person name="Getino M."/>
            <person name="Pursley I."/>
            <person name="Horton D.L."/>
            <person name="Alikhan N.F."/>
            <person name="Baker D."/>
            <person name="Gharbi K."/>
            <person name="Hall N."/>
            <person name="Watson M."/>
            <person name="Adriaenssens E.M."/>
            <person name="Foster-Nyarko E."/>
            <person name="Jarju S."/>
            <person name="Secka A."/>
            <person name="Antonio M."/>
            <person name="Oren A."/>
            <person name="Chaudhuri R.R."/>
            <person name="La Ragione R."/>
            <person name="Hildebrand F."/>
            <person name="Pallen M.J."/>
        </authorList>
    </citation>
    <scope>NUCLEOTIDE SEQUENCE</scope>
    <source>
        <strain evidence="2">11300</strain>
    </source>
</reference>
<sequence length="125" mass="14010">MQRGAEIFISAVFLIVAATIVISIVKGLQTWKKNNESPRLSVEAVVAAKRAEVHTFHQPNAGDATGMHGYTTTTNTTYYVCFQFETGDRLELRVSGREYGMIAEGDRGKLTFQGSRYLDFERKEI</sequence>
<evidence type="ECO:0000313" key="3">
    <source>
        <dbReference type="Proteomes" id="UP000824091"/>
    </source>
</evidence>
<evidence type="ECO:0000313" key="2">
    <source>
        <dbReference type="EMBL" id="HIU27667.1"/>
    </source>
</evidence>
<name>A0A9D1L8Z3_9FIRM</name>
<dbReference type="Pfam" id="PF10694">
    <property type="entry name" value="DUF2500"/>
    <property type="match status" value="1"/>
</dbReference>
<comment type="caution">
    <text evidence="2">The sequence shown here is derived from an EMBL/GenBank/DDBJ whole genome shotgun (WGS) entry which is preliminary data.</text>
</comment>
<keyword evidence="1" id="KW-0812">Transmembrane</keyword>
<dbReference type="AlphaFoldDB" id="A0A9D1L8Z3"/>
<organism evidence="2 3">
    <name type="scientific">Candidatus Fimisoma avicola</name>
    <dbReference type="NCBI Taxonomy" id="2840826"/>
    <lineage>
        <taxon>Bacteria</taxon>
        <taxon>Bacillati</taxon>
        <taxon>Bacillota</taxon>
        <taxon>Clostridia</taxon>
        <taxon>Eubacteriales</taxon>
        <taxon>Candidatus Fimisoma</taxon>
    </lineage>
</organism>
<protein>
    <submittedName>
        <fullName evidence="2">DUF2500 domain-containing protein</fullName>
    </submittedName>
</protein>
<keyword evidence="1" id="KW-0472">Membrane</keyword>
<gene>
    <name evidence="2" type="ORF">IAD16_04760</name>
</gene>
<feature type="transmembrane region" description="Helical" evidence="1">
    <location>
        <begin position="6"/>
        <end position="25"/>
    </location>
</feature>
<dbReference type="InterPro" id="IPR019635">
    <property type="entry name" value="DUF2500"/>
</dbReference>
<dbReference type="EMBL" id="DVMO01000070">
    <property type="protein sequence ID" value="HIU27667.1"/>
    <property type="molecule type" value="Genomic_DNA"/>
</dbReference>
<dbReference type="Gene3D" id="2.40.50.660">
    <property type="match status" value="1"/>
</dbReference>